<evidence type="ECO:0000313" key="3">
    <source>
        <dbReference type="Proteomes" id="UP001595886"/>
    </source>
</evidence>
<evidence type="ECO:0008006" key="4">
    <source>
        <dbReference type="Google" id="ProtNLM"/>
    </source>
</evidence>
<feature type="transmembrane region" description="Helical" evidence="1">
    <location>
        <begin position="100"/>
        <end position="117"/>
    </location>
</feature>
<gene>
    <name evidence="2" type="ORF">ACFO6Q_05145</name>
</gene>
<dbReference type="RefSeq" id="WP_380019491.1">
    <property type="nucleotide sequence ID" value="NZ_JBHSHD010000005.1"/>
</dbReference>
<accession>A0ABV9QSS6</accession>
<dbReference type="Proteomes" id="UP001595886">
    <property type="component" value="Unassembled WGS sequence"/>
</dbReference>
<feature type="transmembrane region" description="Helical" evidence="1">
    <location>
        <begin position="190"/>
        <end position="210"/>
    </location>
</feature>
<feature type="transmembrane region" description="Helical" evidence="1">
    <location>
        <begin position="129"/>
        <end position="147"/>
    </location>
</feature>
<feature type="transmembrane region" description="Helical" evidence="1">
    <location>
        <begin position="399"/>
        <end position="419"/>
    </location>
</feature>
<feature type="transmembrane region" description="Helical" evidence="1">
    <location>
        <begin position="222"/>
        <end position="240"/>
    </location>
</feature>
<keyword evidence="1" id="KW-1133">Transmembrane helix</keyword>
<feature type="transmembrane region" description="Helical" evidence="1">
    <location>
        <begin position="12"/>
        <end position="32"/>
    </location>
</feature>
<keyword evidence="3" id="KW-1185">Reference proteome</keyword>
<feature type="transmembrane region" description="Helical" evidence="1">
    <location>
        <begin position="75"/>
        <end position="93"/>
    </location>
</feature>
<organism evidence="2 3">
    <name type="scientific">Dokdonella ginsengisoli</name>
    <dbReference type="NCBI Taxonomy" id="363846"/>
    <lineage>
        <taxon>Bacteria</taxon>
        <taxon>Pseudomonadati</taxon>
        <taxon>Pseudomonadota</taxon>
        <taxon>Gammaproteobacteria</taxon>
        <taxon>Lysobacterales</taxon>
        <taxon>Rhodanobacteraceae</taxon>
        <taxon>Dokdonella</taxon>
    </lineage>
</organism>
<keyword evidence="1" id="KW-0472">Membrane</keyword>
<evidence type="ECO:0000256" key="1">
    <source>
        <dbReference type="SAM" id="Phobius"/>
    </source>
</evidence>
<feature type="transmembrane region" description="Helical" evidence="1">
    <location>
        <begin position="159"/>
        <end position="184"/>
    </location>
</feature>
<feature type="transmembrane region" description="Helical" evidence="1">
    <location>
        <begin position="362"/>
        <end position="387"/>
    </location>
</feature>
<dbReference type="EMBL" id="JBHSHD010000005">
    <property type="protein sequence ID" value="MFC4819695.1"/>
    <property type="molecule type" value="Genomic_DNA"/>
</dbReference>
<comment type="caution">
    <text evidence="2">The sequence shown here is derived from an EMBL/GenBank/DDBJ whole genome shotgun (WGS) entry which is preliminary data.</text>
</comment>
<feature type="transmembrane region" description="Helical" evidence="1">
    <location>
        <begin position="425"/>
        <end position="443"/>
    </location>
</feature>
<sequence length="449" mass="48692">MRETSPRTTGIAAGWPWLLALAGWLFDAAAYWPGHMSFDSAYTWWQARSGQTVDVVPQALVLVWRACEALHSGPGLVFALHLTLFWSGLALLARALRLRAAGTAALMVLVAFAPVPWLLRGHVWTDVGLFSALLLATGALACVQTGASKRWLALALPALFYAAALRHNALPAVLPFALWFAWLALRGPHAVSRVKVVALAGVLLAAMLATSQGLSHTAQRRVLVWPSLAQFDLVAVSIATDRLLLPDFMYAPGLEVAELAGTFRPWSNTAMYSGLQHPLYEPFLVEAGSEQARTLRRAWLDAVLDHPGAWLAHRWTLTRALFGTHARNWPRELVYVDAEVQYRDNPPVARNASALHAALMRAAAALVATPLLAAWPYGVVALLAFVLAWRRRRETQARLALILLASAVLFAAPLPLLAPAAELRYLGWPCVAALLALACALAGPRGSAR</sequence>
<reference evidence="3" key="1">
    <citation type="journal article" date="2019" name="Int. J. Syst. Evol. Microbiol.">
        <title>The Global Catalogue of Microorganisms (GCM) 10K type strain sequencing project: providing services to taxonomists for standard genome sequencing and annotation.</title>
        <authorList>
            <consortium name="The Broad Institute Genomics Platform"/>
            <consortium name="The Broad Institute Genome Sequencing Center for Infectious Disease"/>
            <person name="Wu L."/>
            <person name="Ma J."/>
        </authorList>
    </citation>
    <scope>NUCLEOTIDE SEQUENCE [LARGE SCALE GENOMIC DNA]</scope>
    <source>
        <strain evidence="3">CCUG 30340</strain>
    </source>
</reference>
<proteinExistence type="predicted"/>
<evidence type="ECO:0000313" key="2">
    <source>
        <dbReference type="EMBL" id="MFC4819695.1"/>
    </source>
</evidence>
<keyword evidence="1" id="KW-0812">Transmembrane</keyword>
<protein>
    <recommendedName>
        <fullName evidence="4">Glycosyltransferase RgtA/B/C/D-like domain-containing protein</fullName>
    </recommendedName>
</protein>
<name>A0ABV9QSS6_9GAMM</name>